<evidence type="ECO:0000313" key="9">
    <source>
        <dbReference type="EMBL" id="CAB4546346.1"/>
    </source>
</evidence>
<evidence type="ECO:0000256" key="7">
    <source>
        <dbReference type="ARBA" id="ARBA00023326"/>
    </source>
</evidence>
<proteinExistence type="predicted"/>
<dbReference type="InterPro" id="IPR043595">
    <property type="entry name" value="FaeB/C/D"/>
</dbReference>
<evidence type="ECO:0000256" key="6">
    <source>
        <dbReference type="ARBA" id="ARBA00023277"/>
    </source>
</evidence>
<keyword evidence="4" id="KW-0732">Signal</keyword>
<evidence type="ECO:0000256" key="1">
    <source>
        <dbReference type="ARBA" id="ARBA00004613"/>
    </source>
</evidence>
<keyword evidence="6" id="KW-0119">Carbohydrate metabolism</keyword>
<dbReference type="PANTHER" id="PTHR38050:SF2">
    <property type="entry name" value="FERULOYL ESTERASE C-RELATED"/>
    <property type="match status" value="1"/>
</dbReference>
<keyword evidence="2" id="KW-0964">Secreted</keyword>
<accession>A0A6J6C558</accession>
<dbReference type="AlphaFoldDB" id="A0A6J6C558"/>
<keyword evidence="5" id="KW-0378">Hydrolase</keyword>
<keyword evidence="7" id="KW-0624">Polysaccharide degradation</keyword>
<protein>
    <submittedName>
        <fullName evidence="9">Unannotated protein</fullName>
    </submittedName>
</protein>
<feature type="region of interest" description="Disordered" evidence="8">
    <location>
        <begin position="27"/>
        <end position="56"/>
    </location>
</feature>
<dbReference type="Gene3D" id="3.40.50.1820">
    <property type="entry name" value="alpha/beta hydrolase"/>
    <property type="match status" value="1"/>
</dbReference>
<sequence length="322" mass="33857">MPLMMWICAIVVPALLAGCAANVSTVQPSSTSSPTLAGCPKPLTTTKPGEQQKITTRGSGVRTYNVWLPRGYTGKKAVPVLVDLHGASGEAVEYVTKFSGMAQRAPSRGYLLVAPQARKNSTWSIPGYDKGTQDPQFIEQMLVTLATKYCTDSKRQYVSGFSLGGGFATYLACQLNGIAAAAPLSGVTLVRPCVGKPAVPLAIFHGTGDISIRYTGDTDVGPGPDGEIYLGDVVAVTDALAKNHGCATTHLDEQVSPDTVKRTFVNCPTGSEVKLFSSQGTGHTYPGGPELSPVLQRALGKQSPSFDAAKEILDFFDSHTAS</sequence>
<comment type="subcellular location">
    <subcellularLocation>
        <location evidence="1">Secreted</location>
    </subcellularLocation>
</comment>
<evidence type="ECO:0000256" key="2">
    <source>
        <dbReference type="ARBA" id="ARBA00022525"/>
    </source>
</evidence>
<reference evidence="9" key="1">
    <citation type="submission" date="2020-05" db="EMBL/GenBank/DDBJ databases">
        <authorList>
            <person name="Chiriac C."/>
            <person name="Salcher M."/>
            <person name="Ghai R."/>
            <person name="Kavagutti S V."/>
        </authorList>
    </citation>
    <scope>NUCLEOTIDE SEQUENCE</scope>
</reference>
<evidence type="ECO:0000256" key="3">
    <source>
        <dbReference type="ARBA" id="ARBA00022651"/>
    </source>
</evidence>
<dbReference type="GO" id="GO:0030600">
    <property type="term" value="F:feruloyl esterase activity"/>
    <property type="evidence" value="ECO:0007669"/>
    <property type="project" value="InterPro"/>
</dbReference>
<gene>
    <name evidence="9" type="ORF">UFOPK1446_00732</name>
</gene>
<name>A0A6J6C558_9ZZZZ</name>
<dbReference type="GO" id="GO:0045493">
    <property type="term" value="P:xylan catabolic process"/>
    <property type="evidence" value="ECO:0007669"/>
    <property type="project" value="UniProtKB-KW"/>
</dbReference>
<feature type="compositionally biased region" description="Polar residues" evidence="8">
    <location>
        <begin position="43"/>
        <end position="56"/>
    </location>
</feature>
<organism evidence="9">
    <name type="scientific">freshwater metagenome</name>
    <dbReference type="NCBI Taxonomy" id="449393"/>
    <lineage>
        <taxon>unclassified sequences</taxon>
        <taxon>metagenomes</taxon>
        <taxon>ecological metagenomes</taxon>
    </lineage>
</organism>
<dbReference type="SUPFAM" id="SSF53474">
    <property type="entry name" value="alpha/beta-Hydrolases"/>
    <property type="match status" value="1"/>
</dbReference>
<keyword evidence="3" id="KW-0858">Xylan degradation</keyword>
<dbReference type="GO" id="GO:0005576">
    <property type="term" value="C:extracellular region"/>
    <property type="evidence" value="ECO:0007669"/>
    <property type="project" value="UniProtKB-SubCell"/>
</dbReference>
<evidence type="ECO:0000256" key="4">
    <source>
        <dbReference type="ARBA" id="ARBA00022729"/>
    </source>
</evidence>
<dbReference type="EMBL" id="CAEZSO010000137">
    <property type="protein sequence ID" value="CAB4546346.1"/>
    <property type="molecule type" value="Genomic_DNA"/>
</dbReference>
<dbReference type="InterPro" id="IPR029058">
    <property type="entry name" value="AB_hydrolase_fold"/>
</dbReference>
<evidence type="ECO:0000256" key="8">
    <source>
        <dbReference type="SAM" id="MobiDB-lite"/>
    </source>
</evidence>
<evidence type="ECO:0000256" key="5">
    <source>
        <dbReference type="ARBA" id="ARBA00022801"/>
    </source>
</evidence>
<dbReference type="PANTHER" id="PTHR38050">
    <property type="match status" value="1"/>
</dbReference>